<reference evidence="3" key="1">
    <citation type="submission" date="2019-04" db="EMBL/GenBank/DDBJ databases">
        <title>Evolution of Biomass-Degrading Anaerobic Consortia Revealed by Metagenomics.</title>
        <authorList>
            <person name="Peng X."/>
        </authorList>
    </citation>
    <scope>NUCLEOTIDE SEQUENCE</scope>
    <source>
        <strain evidence="3">SIG12</strain>
    </source>
</reference>
<feature type="domain" description="GFO/IDH/MocA-like oxidoreductase" evidence="2">
    <location>
        <begin position="129"/>
        <end position="221"/>
    </location>
</feature>
<proteinExistence type="predicted"/>
<dbReference type="InterPro" id="IPR051450">
    <property type="entry name" value="Gfo/Idh/MocA_Oxidoreductases"/>
</dbReference>
<dbReference type="InterPro" id="IPR036291">
    <property type="entry name" value="NAD(P)-bd_dom_sf"/>
</dbReference>
<organism evidence="3 4">
    <name type="scientific">Methanobrevibacter millerae</name>
    <dbReference type="NCBI Taxonomy" id="230361"/>
    <lineage>
        <taxon>Archaea</taxon>
        <taxon>Methanobacteriati</taxon>
        <taxon>Methanobacteriota</taxon>
        <taxon>Methanomada group</taxon>
        <taxon>Methanobacteria</taxon>
        <taxon>Methanobacteriales</taxon>
        <taxon>Methanobacteriaceae</taxon>
        <taxon>Methanobrevibacter</taxon>
    </lineage>
</organism>
<comment type="caution">
    <text evidence="3">The sequence shown here is derived from an EMBL/GenBank/DDBJ whole genome shotgun (WGS) entry which is preliminary data.</text>
</comment>
<dbReference type="AlphaFoldDB" id="A0A8T3VB00"/>
<gene>
    <name evidence="3" type="ORF">E7Z73_06010</name>
</gene>
<dbReference type="EMBL" id="SUTE01000043">
    <property type="protein sequence ID" value="MBE6505279.1"/>
    <property type="molecule type" value="Genomic_DNA"/>
</dbReference>
<name>A0A8T3VB00_9EURY</name>
<sequence>MVDLKICFVGIGSIAKRHISNIKNYLNEDYNCQIDAFRSSNRPLSDDISQYITNEYQNYDEVPKDYDAIFITNPTKFHFDTLKQFKDNSDNFFIEKPIVDSSDLNKDLSEFKSKTCYVACPLRHGNVIQYIKKNIDLNNVNGVRSICSTYLPEWHPDEDYRKSYSAKKDLGGGVSIDLIHEWDYLTYLFGMPSEIYSILDKVSDLEIDTEDIAVYIAKYQNMLLELHLDYFGRFPIREIMIFKQDETIVGDIYNNKIIFKNSDKIIDFNEERNDYQVEELKYFFNLIINKEDNINDIENALKVMKLAGGKL</sequence>
<dbReference type="PANTHER" id="PTHR43377">
    <property type="entry name" value="BILIVERDIN REDUCTASE A"/>
    <property type="match status" value="1"/>
</dbReference>
<accession>A0A8T3VB00</accession>
<dbReference type="Pfam" id="PF01408">
    <property type="entry name" value="GFO_IDH_MocA"/>
    <property type="match status" value="1"/>
</dbReference>
<dbReference type="GO" id="GO:0000166">
    <property type="term" value="F:nucleotide binding"/>
    <property type="evidence" value="ECO:0007669"/>
    <property type="project" value="InterPro"/>
</dbReference>
<dbReference type="SUPFAM" id="SSF55347">
    <property type="entry name" value="Glyceraldehyde-3-phosphate dehydrogenase-like, C-terminal domain"/>
    <property type="match status" value="1"/>
</dbReference>
<dbReference type="PANTHER" id="PTHR43377:SF1">
    <property type="entry name" value="BILIVERDIN REDUCTASE A"/>
    <property type="match status" value="1"/>
</dbReference>
<dbReference type="Pfam" id="PF22725">
    <property type="entry name" value="GFO_IDH_MocA_C3"/>
    <property type="match status" value="1"/>
</dbReference>
<evidence type="ECO:0000259" key="2">
    <source>
        <dbReference type="Pfam" id="PF22725"/>
    </source>
</evidence>
<evidence type="ECO:0000259" key="1">
    <source>
        <dbReference type="Pfam" id="PF01408"/>
    </source>
</evidence>
<dbReference type="InterPro" id="IPR055170">
    <property type="entry name" value="GFO_IDH_MocA-like_dom"/>
</dbReference>
<dbReference type="SUPFAM" id="SSF51735">
    <property type="entry name" value="NAD(P)-binding Rossmann-fold domains"/>
    <property type="match status" value="1"/>
</dbReference>
<protein>
    <submittedName>
        <fullName evidence="3">Gfo/Idh/MocA family oxidoreductase</fullName>
    </submittedName>
</protein>
<dbReference type="Gene3D" id="3.40.50.720">
    <property type="entry name" value="NAD(P)-binding Rossmann-like Domain"/>
    <property type="match status" value="1"/>
</dbReference>
<dbReference type="Proteomes" id="UP000762703">
    <property type="component" value="Unassembled WGS sequence"/>
</dbReference>
<dbReference type="Gene3D" id="3.30.360.10">
    <property type="entry name" value="Dihydrodipicolinate Reductase, domain 2"/>
    <property type="match status" value="1"/>
</dbReference>
<evidence type="ECO:0000313" key="3">
    <source>
        <dbReference type="EMBL" id="MBE6505279.1"/>
    </source>
</evidence>
<evidence type="ECO:0000313" key="4">
    <source>
        <dbReference type="Proteomes" id="UP000762703"/>
    </source>
</evidence>
<feature type="domain" description="Gfo/Idh/MocA-like oxidoreductase N-terminal" evidence="1">
    <location>
        <begin position="5"/>
        <end position="106"/>
    </location>
</feature>
<dbReference type="InterPro" id="IPR000683">
    <property type="entry name" value="Gfo/Idh/MocA-like_OxRdtase_N"/>
</dbReference>